<dbReference type="RefSeq" id="WP_084137995.1">
    <property type="nucleotide sequence ID" value="NZ_FQWQ01000001.1"/>
</dbReference>
<name>A0A1M5MVT6_9BACT</name>
<dbReference type="Proteomes" id="UP000184212">
    <property type="component" value="Unassembled WGS sequence"/>
</dbReference>
<organism evidence="2 3">
    <name type="scientific">Chryseolinea serpens</name>
    <dbReference type="NCBI Taxonomy" id="947013"/>
    <lineage>
        <taxon>Bacteria</taxon>
        <taxon>Pseudomonadati</taxon>
        <taxon>Bacteroidota</taxon>
        <taxon>Cytophagia</taxon>
        <taxon>Cytophagales</taxon>
        <taxon>Fulvivirgaceae</taxon>
        <taxon>Chryseolinea</taxon>
    </lineage>
</organism>
<protein>
    <submittedName>
        <fullName evidence="2">Uncharacterized protein</fullName>
    </submittedName>
</protein>
<evidence type="ECO:0000256" key="1">
    <source>
        <dbReference type="SAM" id="Phobius"/>
    </source>
</evidence>
<dbReference type="STRING" id="947013.SAMN04488109_1942"/>
<dbReference type="OrthoDB" id="504485at2"/>
<accession>A0A1M5MVT6</accession>
<keyword evidence="3" id="KW-1185">Reference proteome</keyword>
<evidence type="ECO:0000313" key="3">
    <source>
        <dbReference type="Proteomes" id="UP000184212"/>
    </source>
</evidence>
<feature type="transmembrane region" description="Helical" evidence="1">
    <location>
        <begin position="95"/>
        <end position="115"/>
    </location>
</feature>
<evidence type="ECO:0000313" key="2">
    <source>
        <dbReference type="EMBL" id="SHG80873.1"/>
    </source>
</evidence>
<keyword evidence="1" id="KW-1133">Transmembrane helix</keyword>
<keyword evidence="1" id="KW-0812">Transmembrane</keyword>
<sequence>MPSKKFDKEFFQRKISGLTNGQLLALLQLRGDANEALMVLAVGEATKRNIAFKLPEAPIMTQGNAPASDKSKLKRWNWGAFFLAPVWTCANKLDIWTIALFIPPINFVVLFYLGFKGNQLAYAKNTLNSVDDFMLIQRQWAKEVIRVILITAIFQISLGLLIGLLTHFTS</sequence>
<proteinExistence type="predicted"/>
<gene>
    <name evidence="2" type="ORF">SAMN04488109_1942</name>
</gene>
<feature type="transmembrane region" description="Helical" evidence="1">
    <location>
        <begin position="144"/>
        <end position="168"/>
    </location>
</feature>
<keyword evidence="1" id="KW-0472">Membrane</keyword>
<dbReference type="AlphaFoldDB" id="A0A1M5MVT6"/>
<dbReference type="EMBL" id="FQWQ01000001">
    <property type="protein sequence ID" value="SHG80873.1"/>
    <property type="molecule type" value="Genomic_DNA"/>
</dbReference>
<reference evidence="2 3" key="1">
    <citation type="submission" date="2016-11" db="EMBL/GenBank/DDBJ databases">
        <authorList>
            <person name="Jaros S."/>
            <person name="Januszkiewicz K."/>
            <person name="Wedrychowicz H."/>
        </authorList>
    </citation>
    <scope>NUCLEOTIDE SEQUENCE [LARGE SCALE GENOMIC DNA]</scope>
    <source>
        <strain evidence="2 3">DSM 24574</strain>
    </source>
</reference>